<gene>
    <name evidence="1" type="ORF">TPC1_14604</name>
</gene>
<reference evidence="1" key="1">
    <citation type="submission" date="2015-07" db="EMBL/GenBank/DDBJ databases">
        <title>Adaptation to a free-living lifestyle via gene acquisitions in the diplomonad Trepomonas sp. PC1.</title>
        <authorList>
            <person name="Xu F."/>
            <person name="Jerlstrom-Hultqvist J."/>
            <person name="Kolisko M."/>
            <person name="Simpson A.G.B."/>
            <person name="Roger A.J."/>
            <person name="Svard S.G."/>
            <person name="Andersson J.O."/>
        </authorList>
    </citation>
    <scope>NUCLEOTIDE SEQUENCE</scope>
    <source>
        <strain evidence="1">PC1</strain>
    </source>
</reference>
<sequence>IFQSENGYVTMIQNTMFTLNKQICSNDVSGIPKDEVFYLVAPNLEQIGAKTFYEYQRLRYVYVPRLERICKNAFYTCYSLFQVESKNITTINTGGFHGCVSLSKIYLNKVQRLEENSLIYSRSLQIIMANSLTETKYNSQGNPALFYVSCEKMSNVDILSEQERLGYVNFPLVNSIKLGTKAAVKSVVNNIDGCRLIDEMPPVEQLHEYRFNKFNRIQREHLFNSD</sequence>
<feature type="non-terminal residue" evidence="1">
    <location>
        <position position="226"/>
    </location>
</feature>
<dbReference type="InterPro" id="IPR032675">
    <property type="entry name" value="LRR_dom_sf"/>
</dbReference>
<dbReference type="SUPFAM" id="SSF52058">
    <property type="entry name" value="L domain-like"/>
    <property type="match status" value="1"/>
</dbReference>
<dbReference type="AlphaFoldDB" id="A0A146KBY2"/>
<dbReference type="Gene3D" id="3.80.10.10">
    <property type="entry name" value="Ribonuclease Inhibitor"/>
    <property type="match status" value="1"/>
</dbReference>
<organism evidence="1">
    <name type="scientific">Trepomonas sp. PC1</name>
    <dbReference type="NCBI Taxonomy" id="1076344"/>
    <lineage>
        <taxon>Eukaryota</taxon>
        <taxon>Metamonada</taxon>
        <taxon>Diplomonadida</taxon>
        <taxon>Hexamitidae</taxon>
        <taxon>Hexamitinae</taxon>
        <taxon>Trepomonas</taxon>
    </lineage>
</organism>
<name>A0A146KBY2_9EUKA</name>
<evidence type="ECO:0000313" key="1">
    <source>
        <dbReference type="EMBL" id="JAP93205.1"/>
    </source>
</evidence>
<protein>
    <submittedName>
        <fullName evidence="1">Leucine rich repeats-containing protein</fullName>
    </submittedName>
</protein>
<dbReference type="Pfam" id="PF13306">
    <property type="entry name" value="LRR_5"/>
    <property type="match status" value="1"/>
</dbReference>
<dbReference type="EMBL" id="GDID01003401">
    <property type="protein sequence ID" value="JAP93205.1"/>
    <property type="molecule type" value="Transcribed_RNA"/>
</dbReference>
<accession>A0A146KBY2</accession>
<proteinExistence type="predicted"/>
<dbReference type="InterPro" id="IPR026906">
    <property type="entry name" value="LRR_5"/>
</dbReference>
<feature type="non-terminal residue" evidence="1">
    <location>
        <position position="1"/>
    </location>
</feature>